<keyword evidence="9 10" id="KW-0449">Lipoprotein</keyword>
<evidence type="ECO:0000256" key="9">
    <source>
        <dbReference type="ARBA" id="ARBA00023288"/>
    </source>
</evidence>
<reference evidence="13 14" key="1">
    <citation type="submission" date="2021-03" db="EMBL/GenBank/DDBJ databases">
        <title>Genomic Encyclopedia of Type Strains, Phase IV (KMG-IV): sequencing the most valuable type-strain genomes for metagenomic binning, comparative biology and taxonomic classification.</title>
        <authorList>
            <person name="Goeker M."/>
        </authorList>
    </citation>
    <scope>NUCLEOTIDE SEQUENCE [LARGE SCALE GENOMIC DNA]</scope>
    <source>
        <strain evidence="13 14">DSM 27138</strain>
    </source>
</reference>
<dbReference type="PROSITE" id="PS51257">
    <property type="entry name" value="PROKAR_LIPOPROTEIN"/>
    <property type="match status" value="1"/>
</dbReference>
<evidence type="ECO:0000259" key="12">
    <source>
        <dbReference type="Pfam" id="PF12849"/>
    </source>
</evidence>
<dbReference type="PANTHER" id="PTHR30570:SF1">
    <property type="entry name" value="PHOSPHATE-BINDING PROTEIN PSTS"/>
    <property type="match status" value="1"/>
</dbReference>
<dbReference type="RefSeq" id="WP_245302278.1">
    <property type="nucleotide sequence ID" value="NZ_JAGGLG010000007.1"/>
</dbReference>
<keyword evidence="7 10" id="KW-0732">Signal</keyword>
<dbReference type="InterPro" id="IPR011862">
    <property type="entry name" value="Phos-bd"/>
</dbReference>
<evidence type="ECO:0000256" key="11">
    <source>
        <dbReference type="SAM" id="MobiDB-lite"/>
    </source>
</evidence>
<dbReference type="NCBIfam" id="TIGR02136">
    <property type="entry name" value="ptsS_2"/>
    <property type="match status" value="1"/>
</dbReference>
<evidence type="ECO:0000313" key="13">
    <source>
        <dbReference type="EMBL" id="MBP2017852.1"/>
    </source>
</evidence>
<evidence type="ECO:0000256" key="5">
    <source>
        <dbReference type="ARBA" id="ARBA00022448"/>
    </source>
</evidence>
<dbReference type="EMBL" id="JAGGLG010000007">
    <property type="protein sequence ID" value="MBP2017852.1"/>
    <property type="molecule type" value="Genomic_DNA"/>
</dbReference>
<dbReference type="Pfam" id="PF12849">
    <property type="entry name" value="PBP_like_2"/>
    <property type="match status" value="1"/>
</dbReference>
<dbReference type="InterPro" id="IPR024370">
    <property type="entry name" value="PBP_domain"/>
</dbReference>
<comment type="function">
    <text evidence="1">Part of the ABC transporter complex PstSACB involved in phosphate import.</text>
</comment>
<keyword evidence="6 10" id="KW-0592">Phosphate transport</keyword>
<evidence type="ECO:0000256" key="1">
    <source>
        <dbReference type="ARBA" id="ARBA00002841"/>
    </source>
</evidence>
<dbReference type="Proteomes" id="UP001519289">
    <property type="component" value="Unassembled WGS sequence"/>
</dbReference>
<keyword evidence="5 10" id="KW-0813">Transport</keyword>
<dbReference type="CDD" id="cd13654">
    <property type="entry name" value="PBP2_phosphate_like_2"/>
    <property type="match status" value="1"/>
</dbReference>
<keyword evidence="10" id="KW-0472">Membrane</keyword>
<feature type="signal peptide" evidence="10">
    <location>
        <begin position="1"/>
        <end position="22"/>
    </location>
</feature>
<sequence>MKRTLIMTGAALALLAVVTACGGRQQSLDGGVAPDGGGARQQQTDNATPGAGGTQQKLSGTITIDGSSTVGPISIAVAEEFRKLHPDVEVPVGISGSSAGLARFVKGEIDIADSSRPIKESEIAEARQNGVEPVELPVAYDGLSVVVSSENEFLTCISIDQLNKIWAPDSTVTRWSEVDPAWPDEEIRLYGPGTASGTFEYFTEVVNGKARASRADYTASEDDNILVQGVAGNRNSLGYFGYAYYVENRDRLKVLAVDAGEGCVAPSDETIADGTYPLAREIFIYPSRQALARPEVKAFLTFYLENAAELARQVGYTPLPAARYQEGLAKLR</sequence>
<dbReference type="Gene3D" id="3.40.190.10">
    <property type="entry name" value="Periplasmic binding protein-like II"/>
    <property type="match status" value="2"/>
</dbReference>
<keyword evidence="14" id="KW-1185">Reference proteome</keyword>
<protein>
    <recommendedName>
        <fullName evidence="10">Phosphate-binding protein</fullName>
    </recommendedName>
</protein>
<comment type="subcellular location">
    <subcellularLocation>
        <location evidence="2 10">Cell membrane</location>
        <topology evidence="2 10">Lipid-anchor</topology>
    </subcellularLocation>
</comment>
<comment type="caution">
    <text evidence="13">The sequence shown here is derived from an EMBL/GenBank/DDBJ whole genome shotgun (WGS) entry which is preliminary data.</text>
</comment>
<dbReference type="InterPro" id="IPR050811">
    <property type="entry name" value="Phosphate_ABC_transporter"/>
</dbReference>
<proteinExistence type="inferred from homology"/>
<evidence type="ECO:0000256" key="10">
    <source>
        <dbReference type="RuleBase" id="RU367119"/>
    </source>
</evidence>
<comment type="subunit">
    <text evidence="4 10">The complex is composed of two ATP-binding proteins (PstB), two transmembrane proteins (PstC and PstA) and a solute-binding protein (PstS).</text>
</comment>
<evidence type="ECO:0000256" key="2">
    <source>
        <dbReference type="ARBA" id="ARBA00004193"/>
    </source>
</evidence>
<organism evidence="13 14">
    <name type="scientific">Symbiobacterium terraclitae</name>
    <dbReference type="NCBI Taxonomy" id="557451"/>
    <lineage>
        <taxon>Bacteria</taxon>
        <taxon>Bacillati</taxon>
        <taxon>Bacillota</taxon>
        <taxon>Clostridia</taxon>
        <taxon>Eubacteriales</taxon>
        <taxon>Symbiobacteriaceae</taxon>
        <taxon>Symbiobacterium</taxon>
    </lineage>
</organism>
<evidence type="ECO:0000256" key="8">
    <source>
        <dbReference type="ARBA" id="ARBA00023139"/>
    </source>
</evidence>
<keyword evidence="10" id="KW-1003">Cell membrane</keyword>
<comment type="function">
    <text evidence="10">Involved in the system for phosphate transport across the cytoplasmic membrane.</text>
</comment>
<evidence type="ECO:0000256" key="4">
    <source>
        <dbReference type="ARBA" id="ARBA00011529"/>
    </source>
</evidence>
<dbReference type="SUPFAM" id="SSF53850">
    <property type="entry name" value="Periplasmic binding protein-like II"/>
    <property type="match status" value="1"/>
</dbReference>
<feature type="region of interest" description="Disordered" evidence="11">
    <location>
        <begin position="29"/>
        <end position="62"/>
    </location>
</feature>
<evidence type="ECO:0000256" key="3">
    <source>
        <dbReference type="ARBA" id="ARBA00008725"/>
    </source>
</evidence>
<accession>A0ABS4JQN6</accession>
<feature type="domain" description="PBP" evidence="12">
    <location>
        <begin position="55"/>
        <end position="304"/>
    </location>
</feature>
<comment type="similarity">
    <text evidence="3 10">Belongs to the PstS family.</text>
</comment>
<gene>
    <name evidence="13" type="ORF">J2Z79_001237</name>
</gene>
<feature type="chain" id="PRO_5045007666" description="Phosphate-binding protein" evidence="10">
    <location>
        <begin position="23"/>
        <end position="332"/>
    </location>
</feature>
<evidence type="ECO:0000256" key="6">
    <source>
        <dbReference type="ARBA" id="ARBA00022592"/>
    </source>
</evidence>
<evidence type="ECO:0000256" key="7">
    <source>
        <dbReference type="ARBA" id="ARBA00022729"/>
    </source>
</evidence>
<dbReference type="PANTHER" id="PTHR30570">
    <property type="entry name" value="PERIPLASMIC PHOSPHATE BINDING COMPONENT OF PHOSPHATE ABC TRANSPORTER"/>
    <property type="match status" value="1"/>
</dbReference>
<name>A0ABS4JQN6_9FIRM</name>
<evidence type="ECO:0000313" key="14">
    <source>
        <dbReference type="Proteomes" id="UP001519289"/>
    </source>
</evidence>
<keyword evidence="8 10" id="KW-0564">Palmitate</keyword>